<dbReference type="Proteomes" id="UP000054248">
    <property type="component" value="Unassembled WGS sequence"/>
</dbReference>
<dbReference type="HOGENOM" id="CLU_2028429_0_0_1"/>
<keyword evidence="2" id="KW-1185">Reference proteome</keyword>
<dbReference type="Gene3D" id="3.40.630.30">
    <property type="match status" value="1"/>
</dbReference>
<dbReference type="STRING" id="1051891.A0A0C3LCI9"/>
<dbReference type="EMBL" id="KN823235">
    <property type="protein sequence ID" value="KIO19202.1"/>
    <property type="molecule type" value="Genomic_DNA"/>
</dbReference>
<dbReference type="AlphaFoldDB" id="A0A0C3LCI9"/>
<reference evidence="2" key="2">
    <citation type="submission" date="2015-01" db="EMBL/GenBank/DDBJ databases">
        <title>Evolutionary Origins and Diversification of the Mycorrhizal Mutualists.</title>
        <authorList>
            <consortium name="DOE Joint Genome Institute"/>
            <consortium name="Mycorrhizal Genomics Consortium"/>
            <person name="Kohler A."/>
            <person name="Kuo A."/>
            <person name="Nagy L.G."/>
            <person name="Floudas D."/>
            <person name="Copeland A."/>
            <person name="Barry K.W."/>
            <person name="Cichocki N."/>
            <person name="Veneault-Fourrey C."/>
            <person name="LaButti K."/>
            <person name="Lindquist E.A."/>
            <person name="Lipzen A."/>
            <person name="Lundell T."/>
            <person name="Morin E."/>
            <person name="Murat C."/>
            <person name="Riley R."/>
            <person name="Ohm R."/>
            <person name="Sun H."/>
            <person name="Tunlid A."/>
            <person name="Henrissat B."/>
            <person name="Grigoriev I.V."/>
            <person name="Hibbett D.S."/>
            <person name="Martin F."/>
        </authorList>
    </citation>
    <scope>NUCLEOTIDE SEQUENCE [LARGE SCALE GENOMIC DNA]</scope>
    <source>
        <strain evidence="2">MUT 4182</strain>
    </source>
</reference>
<accession>A0A0C3LCI9</accession>
<gene>
    <name evidence="1" type="ORF">M407DRAFT_31155</name>
</gene>
<protein>
    <submittedName>
        <fullName evidence="1">Uncharacterized protein</fullName>
    </submittedName>
</protein>
<name>A0A0C3LCI9_9AGAM</name>
<organism evidence="1 2">
    <name type="scientific">Tulasnella calospora MUT 4182</name>
    <dbReference type="NCBI Taxonomy" id="1051891"/>
    <lineage>
        <taxon>Eukaryota</taxon>
        <taxon>Fungi</taxon>
        <taxon>Dikarya</taxon>
        <taxon>Basidiomycota</taxon>
        <taxon>Agaricomycotina</taxon>
        <taxon>Agaricomycetes</taxon>
        <taxon>Cantharellales</taxon>
        <taxon>Tulasnellaceae</taxon>
        <taxon>Tulasnella</taxon>
    </lineage>
</organism>
<reference evidence="1 2" key="1">
    <citation type="submission" date="2014-04" db="EMBL/GenBank/DDBJ databases">
        <authorList>
            <consortium name="DOE Joint Genome Institute"/>
            <person name="Kuo A."/>
            <person name="Girlanda M."/>
            <person name="Perotto S."/>
            <person name="Kohler A."/>
            <person name="Nagy L.G."/>
            <person name="Floudas D."/>
            <person name="Copeland A."/>
            <person name="Barry K.W."/>
            <person name="Cichocki N."/>
            <person name="Veneault-Fourrey C."/>
            <person name="LaButti K."/>
            <person name="Lindquist E.A."/>
            <person name="Lipzen A."/>
            <person name="Lundell T."/>
            <person name="Morin E."/>
            <person name="Murat C."/>
            <person name="Sun H."/>
            <person name="Tunlid A."/>
            <person name="Henrissat B."/>
            <person name="Grigoriev I.V."/>
            <person name="Hibbett D.S."/>
            <person name="Martin F."/>
            <person name="Nordberg H.P."/>
            <person name="Cantor M.N."/>
            <person name="Hua S.X."/>
        </authorList>
    </citation>
    <scope>NUCLEOTIDE SEQUENCE [LARGE SCALE GENOMIC DNA]</scope>
    <source>
        <strain evidence="1 2">MUT 4182</strain>
    </source>
</reference>
<sequence>MASTTKPFIRPYDSSKDSNFVFRVCQKTAAPGLLKEPAILIAPYIWCVPYVRLCPDHCFVVDDGQGNAVGYIICAPDTPEYVQKYKEEYIPVLEDLDPLLKKPQMEPPADWGTDLPTAFQTF</sequence>
<proteinExistence type="predicted"/>
<dbReference type="OrthoDB" id="9975416at2759"/>
<evidence type="ECO:0000313" key="1">
    <source>
        <dbReference type="EMBL" id="KIO19202.1"/>
    </source>
</evidence>
<evidence type="ECO:0000313" key="2">
    <source>
        <dbReference type="Proteomes" id="UP000054248"/>
    </source>
</evidence>